<dbReference type="EMBL" id="LAZR01044631">
    <property type="protein sequence ID" value="KKL04188.1"/>
    <property type="molecule type" value="Genomic_DNA"/>
</dbReference>
<feature type="region of interest" description="Disordered" evidence="1">
    <location>
        <begin position="1"/>
        <end position="88"/>
    </location>
</feature>
<name>A0A0F9CWD6_9ZZZZ</name>
<feature type="compositionally biased region" description="Basic and acidic residues" evidence="1">
    <location>
        <begin position="28"/>
        <end position="44"/>
    </location>
</feature>
<proteinExistence type="predicted"/>
<dbReference type="AlphaFoldDB" id="A0A0F9CWD6"/>
<sequence length="88" mass="9937">MGSLDQKEAGSEILQWSEPSSEENTGDEWVKPSEFLKENKKTDKGSQPPVPKKQKKQKKDSKGKKTRPPPVPPDDDDDKSKGWASWKD</sequence>
<feature type="compositionally biased region" description="Basic and acidic residues" evidence="1">
    <location>
        <begin position="1"/>
        <end position="10"/>
    </location>
</feature>
<accession>A0A0F9CWD6</accession>
<comment type="caution">
    <text evidence="2">The sequence shown here is derived from an EMBL/GenBank/DDBJ whole genome shotgun (WGS) entry which is preliminary data.</text>
</comment>
<evidence type="ECO:0000256" key="1">
    <source>
        <dbReference type="SAM" id="MobiDB-lite"/>
    </source>
</evidence>
<evidence type="ECO:0000313" key="2">
    <source>
        <dbReference type="EMBL" id="KKL04188.1"/>
    </source>
</evidence>
<protein>
    <submittedName>
        <fullName evidence="2">Uncharacterized protein</fullName>
    </submittedName>
</protein>
<gene>
    <name evidence="2" type="ORF">LCGC14_2618560</name>
</gene>
<feature type="compositionally biased region" description="Basic and acidic residues" evidence="1">
    <location>
        <begin position="78"/>
        <end position="88"/>
    </location>
</feature>
<feature type="compositionally biased region" description="Basic residues" evidence="1">
    <location>
        <begin position="52"/>
        <end position="67"/>
    </location>
</feature>
<reference evidence="2" key="1">
    <citation type="journal article" date="2015" name="Nature">
        <title>Complex archaea that bridge the gap between prokaryotes and eukaryotes.</title>
        <authorList>
            <person name="Spang A."/>
            <person name="Saw J.H."/>
            <person name="Jorgensen S.L."/>
            <person name="Zaremba-Niedzwiedzka K."/>
            <person name="Martijn J."/>
            <person name="Lind A.E."/>
            <person name="van Eijk R."/>
            <person name="Schleper C."/>
            <person name="Guy L."/>
            <person name="Ettema T.J."/>
        </authorList>
    </citation>
    <scope>NUCLEOTIDE SEQUENCE</scope>
</reference>
<organism evidence="2">
    <name type="scientific">marine sediment metagenome</name>
    <dbReference type="NCBI Taxonomy" id="412755"/>
    <lineage>
        <taxon>unclassified sequences</taxon>
        <taxon>metagenomes</taxon>
        <taxon>ecological metagenomes</taxon>
    </lineage>
</organism>